<dbReference type="STRING" id="565033.GACE_1688"/>
<sequence>MTQLVVNLNSKILARLLARAYVAEHTECEAISETMLQLGDENISKSFFNLIKDNEIHKMMIENVIERLSFSIEDFKEYSIRTIGVKKFDFTEDFTTQQLNEILKWERWARDYYRNLLEQDFSQISQELGEETAEFVKDTLRKLIQWEEMHIKLIEDLMSKA</sequence>
<proteinExistence type="predicted"/>
<reference evidence="1 2" key="1">
    <citation type="journal article" date="2015" name="Appl. Environ. Microbiol.">
        <title>The Geoglobus acetivorans genome: Fe(III) reduction, acetate utilization, autotrophic growth, and degradation of aromatic compounds in a hyperthermophilic archaeon.</title>
        <authorList>
            <person name="Mardanov A.V."/>
            <person name="Slododkina G.B."/>
            <person name="Slobodkin A.I."/>
            <person name="Beletsky A.V."/>
            <person name="Gavrilov S.N."/>
            <person name="Kublanov I.V."/>
            <person name="Bonch-Osmolovskaya E.A."/>
            <person name="Skryabin K.G."/>
            <person name="Ravin N.V."/>
        </authorList>
    </citation>
    <scope>NUCLEOTIDE SEQUENCE [LARGE SCALE GENOMIC DNA]</scope>
    <source>
        <strain evidence="1 2">SBH6</strain>
    </source>
</reference>
<dbReference type="SUPFAM" id="SSF47240">
    <property type="entry name" value="Ferritin-like"/>
    <property type="match status" value="1"/>
</dbReference>
<dbReference type="GeneID" id="24798267"/>
<accession>A0A0A7GFB6</accession>
<dbReference type="AlphaFoldDB" id="A0A0A7GFB6"/>
<dbReference type="eggNOG" id="arCOG11229">
    <property type="taxonomic scope" value="Archaea"/>
</dbReference>
<dbReference type="Proteomes" id="UP000030624">
    <property type="component" value="Chromosome"/>
</dbReference>
<dbReference type="HOGENOM" id="CLU_1639901_0_0_2"/>
<name>A0A0A7GFB6_GEOAI</name>
<evidence type="ECO:0000313" key="1">
    <source>
        <dbReference type="EMBL" id="AIY90719.1"/>
    </source>
</evidence>
<dbReference type="InterPro" id="IPR009078">
    <property type="entry name" value="Ferritin-like_SF"/>
</dbReference>
<dbReference type="RefSeq" id="WP_048092640.1">
    <property type="nucleotide sequence ID" value="NZ_CP009552.1"/>
</dbReference>
<gene>
    <name evidence="1" type="ORF">GACE_1688</name>
</gene>
<organism evidence="1 2">
    <name type="scientific">Geoglobus acetivorans</name>
    <dbReference type="NCBI Taxonomy" id="565033"/>
    <lineage>
        <taxon>Archaea</taxon>
        <taxon>Methanobacteriati</taxon>
        <taxon>Methanobacteriota</taxon>
        <taxon>Archaeoglobi</taxon>
        <taxon>Archaeoglobales</taxon>
        <taxon>Archaeoglobaceae</taxon>
        <taxon>Geoglobus</taxon>
    </lineage>
</organism>
<dbReference type="KEGG" id="gac:GACE_1688"/>
<dbReference type="EMBL" id="CP009552">
    <property type="protein sequence ID" value="AIY90719.1"/>
    <property type="molecule type" value="Genomic_DNA"/>
</dbReference>
<evidence type="ECO:0000313" key="2">
    <source>
        <dbReference type="Proteomes" id="UP000030624"/>
    </source>
</evidence>
<evidence type="ECO:0008006" key="3">
    <source>
        <dbReference type="Google" id="ProtNLM"/>
    </source>
</evidence>
<protein>
    <recommendedName>
        <fullName evidence="3">Rubrerythrin diiron-binding domain-containing protein</fullName>
    </recommendedName>
</protein>